<reference evidence="3" key="1">
    <citation type="submission" date="2021-12" db="EMBL/GenBank/DDBJ databases">
        <title>Prjna785345.</title>
        <authorList>
            <person name="Rujirawat T."/>
            <person name="Krajaejun T."/>
        </authorList>
    </citation>
    <scope>NUCLEOTIDE SEQUENCE</scope>
    <source>
        <strain evidence="3">Pi057C3</strain>
    </source>
</reference>
<feature type="compositionally biased region" description="Low complexity" evidence="1">
    <location>
        <begin position="159"/>
        <end position="187"/>
    </location>
</feature>
<name>A0AAD5Q5C1_PYTIN</name>
<dbReference type="Gene3D" id="2.30.29.30">
    <property type="entry name" value="Pleckstrin-homology domain (PH domain)/Phosphotyrosine-binding domain (PTB)"/>
    <property type="match status" value="1"/>
</dbReference>
<dbReference type="EMBL" id="JAKCXM010000205">
    <property type="protein sequence ID" value="KAJ0398755.1"/>
    <property type="molecule type" value="Genomic_DNA"/>
</dbReference>
<feature type="compositionally biased region" description="Low complexity" evidence="1">
    <location>
        <begin position="30"/>
        <end position="43"/>
    </location>
</feature>
<evidence type="ECO:0000259" key="2">
    <source>
        <dbReference type="PROSITE" id="PS50003"/>
    </source>
</evidence>
<feature type="region of interest" description="Disordered" evidence="1">
    <location>
        <begin position="152"/>
        <end position="187"/>
    </location>
</feature>
<proteinExistence type="predicted"/>
<protein>
    <recommendedName>
        <fullName evidence="2">PH domain-containing protein</fullName>
    </recommendedName>
</protein>
<organism evidence="3 4">
    <name type="scientific">Pythium insidiosum</name>
    <name type="common">Pythiosis disease agent</name>
    <dbReference type="NCBI Taxonomy" id="114742"/>
    <lineage>
        <taxon>Eukaryota</taxon>
        <taxon>Sar</taxon>
        <taxon>Stramenopiles</taxon>
        <taxon>Oomycota</taxon>
        <taxon>Peronosporomycetes</taxon>
        <taxon>Pythiales</taxon>
        <taxon>Pythiaceae</taxon>
        <taxon>Pythium</taxon>
    </lineage>
</organism>
<evidence type="ECO:0000256" key="1">
    <source>
        <dbReference type="SAM" id="MobiDB-lite"/>
    </source>
</evidence>
<dbReference type="InterPro" id="IPR027267">
    <property type="entry name" value="AH/BAR_dom_sf"/>
</dbReference>
<keyword evidence="4" id="KW-1185">Reference proteome</keyword>
<dbReference type="Gene3D" id="1.20.1270.60">
    <property type="entry name" value="Arfaptin homology (AH) domain/BAR domain"/>
    <property type="match status" value="1"/>
</dbReference>
<evidence type="ECO:0000313" key="3">
    <source>
        <dbReference type="EMBL" id="KAJ0398755.1"/>
    </source>
</evidence>
<dbReference type="Proteomes" id="UP001209570">
    <property type="component" value="Unassembled WGS sequence"/>
</dbReference>
<dbReference type="SUPFAM" id="SSF103657">
    <property type="entry name" value="BAR/IMD domain-like"/>
    <property type="match status" value="1"/>
</dbReference>
<gene>
    <name evidence="3" type="ORF">P43SY_009823</name>
</gene>
<dbReference type="PROSITE" id="PS50003">
    <property type="entry name" value="PH_DOMAIN"/>
    <property type="match status" value="1"/>
</dbReference>
<sequence>MSTQPPTEPPQDAAAVGAVTAQMQALQTTPSSPSGRSASLSPSAIEEPTERPLSPDARSASFAGHATIGVSSATLWRNKSVSCEGIRSFEAARKQQIDPFQEKDMFYWQFFEKEILRARDENSRLQRFFALRLQADLAYADSLRKIRQVIERPSNPTFPGSTAAVTGAPATAAAPTTTTGSGQAPSGAQAASSLDQLSVLSTCVKALNALGEVQQQLSEKIVQFTNVVRRDVVLRPLEEMIGTFDERTTAMLAEGNRLDAMLHALQRNVIESFSKYDAIFREMELERQSNIRPETKRDLWLAEIAYCINVQKLRQGRVEYVKGMSALFQQYKTLEVLRVTVLQTAVDTYIRKQKMLYEELSAAMSEPMLATQFTAAALSSDNTDQKLFSQLRSPISSPLLVRCGFLKHQVSGSIFKSWKDVLCAITQDEFMHLIELKENANRSIVQSSEAMLDAISTNELTTDVVCSSICLSNCRITMVGKSAVPTFEITEMSQASGLFSSMFRIESTRKFTFQCLSQSDLIDWVVAAKRFISSAVSTTTI</sequence>
<accession>A0AAD5Q5C1</accession>
<dbReference type="InterPro" id="IPR001849">
    <property type="entry name" value="PH_domain"/>
</dbReference>
<comment type="caution">
    <text evidence="3">The sequence shown here is derived from an EMBL/GenBank/DDBJ whole genome shotgun (WGS) entry which is preliminary data.</text>
</comment>
<dbReference type="AlphaFoldDB" id="A0AAD5Q5C1"/>
<dbReference type="InterPro" id="IPR011993">
    <property type="entry name" value="PH-like_dom_sf"/>
</dbReference>
<feature type="region of interest" description="Disordered" evidence="1">
    <location>
        <begin position="23"/>
        <end position="59"/>
    </location>
</feature>
<evidence type="ECO:0000313" key="4">
    <source>
        <dbReference type="Proteomes" id="UP001209570"/>
    </source>
</evidence>
<dbReference type="SUPFAM" id="SSF50729">
    <property type="entry name" value="PH domain-like"/>
    <property type="match status" value="1"/>
</dbReference>
<dbReference type="SMART" id="SM00233">
    <property type="entry name" value="PH"/>
    <property type="match status" value="1"/>
</dbReference>
<feature type="domain" description="PH" evidence="2">
    <location>
        <begin position="399"/>
        <end position="533"/>
    </location>
</feature>